<evidence type="ECO:0000313" key="9">
    <source>
        <dbReference type="EMBL" id="AQQ08741.1"/>
    </source>
</evidence>
<feature type="transmembrane region" description="Helical" evidence="8">
    <location>
        <begin position="248"/>
        <end position="271"/>
    </location>
</feature>
<evidence type="ECO:0000256" key="8">
    <source>
        <dbReference type="SAM" id="Phobius"/>
    </source>
</evidence>
<sequence length="587" mass="64216">MKNGSVKLTPHQWIHILVCLLVVASFILLFGFYEPLVSPAALHVIQIIAFIYFFCNHAAGFIRSKNKLSYARRNWFQIPLLLALVLFFILASQRFFSDHPLDGILLVLSIYLIVQVVDSVCRFIVKLAATGRNPMRTFVLSFIAFIIIGALFLKLPTFHKCEQLSFLDACFTTTSAVCVTGLIVKDTGSDFTVLGQFVILTLMQLGGLGIIIFGAVFALLFGKAFSVQESVALQDLLSTETVGRIKRMIGFIFAFTITIEAFGAAGLWGMWELESAQFEASRRLFFSIFHSVSAFCNAGFSLFPDSFTAFKASPQIYAVVCPLIILGGLGFTVLYNISEITACKIRNFFRSLFIPPTVFNKLPSGYTSLQTKIAVWATIVLLAAGTAGYMIFACIFESCEISSVKDAFFMSVTTRTAGFNTVETAQMSDAGKFFSIMLMLIGGSPGSAAGGMKTVTLVVIILAVVAAVTKKKEVEAFKRSVRMAIIGRAVTVVFFYITAYLIVVFGLMMTERSSSFESLDLMFEAASALATVGLSAGLTPELSVSGKTLLIFTMLIGRLGPLTILSSLLLRFKTAKYNYPEEPLIIG</sequence>
<dbReference type="EMBL" id="CP019633">
    <property type="protein sequence ID" value="AQQ08741.1"/>
    <property type="molecule type" value="Genomic_DNA"/>
</dbReference>
<gene>
    <name evidence="9" type="primary">ktrB</name>
    <name evidence="9" type="ORF">L21SP3_00531</name>
</gene>
<evidence type="ECO:0000256" key="4">
    <source>
        <dbReference type="ARBA" id="ARBA00022692"/>
    </source>
</evidence>
<feature type="transmembrane region" description="Helical" evidence="8">
    <location>
        <begin position="164"/>
        <end position="185"/>
    </location>
</feature>
<feature type="transmembrane region" description="Helical" evidence="8">
    <location>
        <begin position="39"/>
        <end position="62"/>
    </location>
</feature>
<keyword evidence="5 8" id="KW-1133">Transmembrane helix</keyword>
<comment type="subcellular location">
    <subcellularLocation>
        <location evidence="1">Cell membrane</location>
        <topology evidence="1">Multi-pass membrane protein</topology>
    </subcellularLocation>
</comment>
<keyword evidence="2" id="KW-0813">Transport</keyword>
<feature type="transmembrane region" description="Helical" evidence="8">
    <location>
        <begin position="373"/>
        <end position="392"/>
    </location>
</feature>
<dbReference type="Pfam" id="PF02386">
    <property type="entry name" value="TrkH"/>
    <property type="match status" value="1"/>
</dbReference>
<dbReference type="GO" id="GO:0030001">
    <property type="term" value="P:metal ion transport"/>
    <property type="evidence" value="ECO:0007669"/>
    <property type="project" value="UniProtKB-ARBA"/>
</dbReference>
<feature type="transmembrane region" description="Helical" evidence="8">
    <location>
        <begin position="549"/>
        <end position="570"/>
    </location>
</feature>
<feature type="transmembrane region" description="Helical" evidence="8">
    <location>
        <begin position="74"/>
        <end position="92"/>
    </location>
</feature>
<dbReference type="Proteomes" id="UP000188273">
    <property type="component" value="Chromosome"/>
</dbReference>
<proteinExistence type="predicted"/>
<accession>A0A1Q2HN64</accession>
<feature type="transmembrane region" description="Helical" evidence="8">
    <location>
        <begin position="12"/>
        <end position="33"/>
    </location>
</feature>
<evidence type="ECO:0000256" key="5">
    <source>
        <dbReference type="ARBA" id="ARBA00022989"/>
    </source>
</evidence>
<keyword evidence="7 8" id="KW-0472">Membrane</keyword>
<dbReference type="RefSeq" id="WP_077539221.1">
    <property type="nucleotide sequence ID" value="NZ_CP019633.1"/>
</dbReference>
<dbReference type="OrthoDB" id="9810952at2"/>
<organism evidence="9 10">
    <name type="scientific">Sedimentisphaera cyanobacteriorum</name>
    <dbReference type="NCBI Taxonomy" id="1940790"/>
    <lineage>
        <taxon>Bacteria</taxon>
        <taxon>Pseudomonadati</taxon>
        <taxon>Planctomycetota</taxon>
        <taxon>Phycisphaerae</taxon>
        <taxon>Sedimentisphaerales</taxon>
        <taxon>Sedimentisphaeraceae</taxon>
        <taxon>Sedimentisphaera</taxon>
    </lineage>
</organism>
<reference evidence="10" key="1">
    <citation type="submission" date="2017-02" db="EMBL/GenBank/DDBJ databases">
        <title>Comparative genomics and description of representatives of a novel lineage of planctomycetes thriving in anoxic sediments.</title>
        <authorList>
            <person name="Spring S."/>
            <person name="Bunk B."/>
            <person name="Sproer C."/>
            <person name="Klenk H.-P."/>
        </authorList>
    </citation>
    <scope>NUCLEOTIDE SEQUENCE [LARGE SCALE GENOMIC DNA]</scope>
    <source>
        <strain evidence="10">L21-RPul-D3</strain>
    </source>
</reference>
<feature type="transmembrane region" description="Helical" evidence="8">
    <location>
        <begin position="489"/>
        <end position="509"/>
    </location>
</feature>
<keyword evidence="4 8" id="KW-0812">Transmembrane</keyword>
<feature type="transmembrane region" description="Helical" evidence="8">
    <location>
        <begin position="315"/>
        <end position="337"/>
    </location>
</feature>
<feature type="transmembrane region" description="Helical" evidence="8">
    <location>
        <begin position="447"/>
        <end position="468"/>
    </location>
</feature>
<keyword evidence="3" id="KW-1003">Cell membrane</keyword>
<keyword evidence="6" id="KW-0406">Ion transport</keyword>
<evidence type="ECO:0000313" key="10">
    <source>
        <dbReference type="Proteomes" id="UP000188273"/>
    </source>
</evidence>
<dbReference type="PANTHER" id="PTHR32024:SF1">
    <property type="entry name" value="KTR SYSTEM POTASSIUM UPTAKE PROTEIN B"/>
    <property type="match status" value="1"/>
</dbReference>
<evidence type="ECO:0000256" key="1">
    <source>
        <dbReference type="ARBA" id="ARBA00004651"/>
    </source>
</evidence>
<dbReference type="STRING" id="1940790.L21SP3_00531"/>
<evidence type="ECO:0000256" key="2">
    <source>
        <dbReference type="ARBA" id="ARBA00022448"/>
    </source>
</evidence>
<evidence type="ECO:0000256" key="6">
    <source>
        <dbReference type="ARBA" id="ARBA00023065"/>
    </source>
</evidence>
<evidence type="ECO:0000256" key="3">
    <source>
        <dbReference type="ARBA" id="ARBA00022475"/>
    </source>
</evidence>
<name>A0A1Q2HN64_9BACT</name>
<dbReference type="KEGG" id="pbu:L21SP3_00531"/>
<dbReference type="AlphaFoldDB" id="A0A1Q2HN64"/>
<protein>
    <submittedName>
        <fullName evidence="9">Ktr system potassium uptake protein B</fullName>
    </submittedName>
</protein>
<feature type="transmembrane region" description="Helical" evidence="8">
    <location>
        <begin position="104"/>
        <end position="125"/>
    </location>
</feature>
<dbReference type="GO" id="GO:0005886">
    <property type="term" value="C:plasma membrane"/>
    <property type="evidence" value="ECO:0007669"/>
    <property type="project" value="UniProtKB-SubCell"/>
</dbReference>
<dbReference type="GO" id="GO:0008324">
    <property type="term" value="F:monoatomic cation transmembrane transporter activity"/>
    <property type="evidence" value="ECO:0007669"/>
    <property type="project" value="InterPro"/>
</dbReference>
<dbReference type="InterPro" id="IPR003445">
    <property type="entry name" value="Cat_transpt"/>
</dbReference>
<feature type="transmembrane region" description="Helical" evidence="8">
    <location>
        <begin position="137"/>
        <end position="158"/>
    </location>
</feature>
<feature type="transmembrane region" description="Helical" evidence="8">
    <location>
        <begin position="197"/>
        <end position="221"/>
    </location>
</feature>
<dbReference type="PANTHER" id="PTHR32024">
    <property type="entry name" value="TRK SYSTEM POTASSIUM UPTAKE PROTEIN TRKG-RELATED"/>
    <property type="match status" value="1"/>
</dbReference>
<evidence type="ECO:0000256" key="7">
    <source>
        <dbReference type="ARBA" id="ARBA00023136"/>
    </source>
</evidence>
<keyword evidence="10" id="KW-1185">Reference proteome</keyword>
<feature type="transmembrane region" description="Helical" evidence="8">
    <location>
        <begin position="283"/>
        <end position="303"/>
    </location>
</feature>